<dbReference type="PROSITE" id="PS50011">
    <property type="entry name" value="PROTEIN_KINASE_DOM"/>
    <property type="match status" value="1"/>
</dbReference>
<protein>
    <submittedName>
        <fullName evidence="5">WD40-repeat-containing domain protein</fullName>
    </submittedName>
</protein>
<dbReference type="GO" id="GO:0004672">
    <property type="term" value="F:protein kinase activity"/>
    <property type="evidence" value="ECO:0007669"/>
    <property type="project" value="InterPro"/>
</dbReference>
<gene>
    <name evidence="5" type="ORF">B0T26DRAFT_755272</name>
</gene>
<sequence>MEYFPLGDLQKHMSKSGPMPETHVRTVIYQVLEGLHYMHREGFAHRDIKPGNILIKSQPPQKDWWVKLSDFGISKRIRAPTEMQSTVKGTREYMAPELLFPKSGVQVNNQACDMWSLGEMAHRMLAATAAFPSLDALFHCMIRPDSWRFQELGQHGASDSAESFICALMRPTPEHRLPSGKALEHEWIQPCKPSGVKLTPLRASTSIMQSNITTPGLVTNPAPNSWATISSGASALTLGQDQNLGVPIPEAISNSSNEPTTIQVEQPKPTGRIKDAARLASGSADKTVKIWDPATGACISTLKGHSGWVGSVAWSHDAARLASGSADETVKIWDAATGACISTLKGHSRSVESVAWSHDAARLASGSRHRTVKIWDPATGACISTLKGHSDSVGSVAWSHDAARLASGSADETVKIWDPATGACISTLKGHSGLVESVAWSHDAARLVSGSRDRTVKIWDPATGACVSTLKGHSYWVWSVAWSHDAARLASGSADKTVKIWDPATGACISTLEGHSGSVESVAWSHDADRLASGSRDRTVKIWDPATGACISTLKGHSYWVWSVAWLIGEKGAV</sequence>
<dbReference type="InterPro" id="IPR000719">
    <property type="entry name" value="Prot_kinase_dom"/>
</dbReference>
<dbReference type="Pfam" id="PF00400">
    <property type="entry name" value="WD40"/>
    <property type="match status" value="8"/>
</dbReference>
<feature type="domain" description="Protein kinase" evidence="4">
    <location>
        <begin position="1"/>
        <end position="188"/>
    </location>
</feature>
<feature type="repeat" description="WD" evidence="3">
    <location>
        <begin position="386"/>
        <end position="427"/>
    </location>
</feature>
<dbReference type="PROSITE" id="PS00678">
    <property type="entry name" value="WD_REPEATS_1"/>
    <property type="match status" value="1"/>
</dbReference>
<dbReference type="AlphaFoldDB" id="A0AA40DNW3"/>
<evidence type="ECO:0000256" key="2">
    <source>
        <dbReference type="ARBA" id="ARBA00022737"/>
    </source>
</evidence>
<dbReference type="SUPFAM" id="SSF56112">
    <property type="entry name" value="Protein kinase-like (PK-like)"/>
    <property type="match status" value="1"/>
</dbReference>
<dbReference type="InterPro" id="IPR019775">
    <property type="entry name" value="WD40_repeat_CS"/>
</dbReference>
<dbReference type="GeneID" id="85329209"/>
<dbReference type="InterPro" id="IPR001680">
    <property type="entry name" value="WD40_rpt"/>
</dbReference>
<feature type="repeat" description="WD" evidence="3">
    <location>
        <begin position="428"/>
        <end position="469"/>
    </location>
</feature>
<dbReference type="GO" id="GO:0005524">
    <property type="term" value="F:ATP binding"/>
    <property type="evidence" value="ECO:0007669"/>
    <property type="project" value="InterPro"/>
</dbReference>
<feature type="repeat" description="WD" evidence="3">
    <location>
        <begin position="302"/>
        <end position="343"/>
    </location>
</feature>
<evidence type="ECO:0000256" key="3">
    <source>
        <dbReference type="PROSITE-ProRule" id="PRU00221"/>
    </source>
</evidence>
<dbReference type="CDD" id="cd00200">
    <property type="entry name" value="WD40"/>
    <property type="match status" value="1"/>
</dbReference>
<dbReference type="PROSITE" id="PS50294">
    <property type="entry name" value="WD_REPEATS_REGION"/>
    <property type="match status" value="6"/>
</dbReference>
<dbReference type="PROSITE" id="PS00108">
    <property type="entry name" value="PROTEIN_KINASE_ST"/>
    <property type="match status" value="1"/>
</dbReference>
<dbReference type="SMART" id="SM00320">
    <property type="entry name" value="WD40"/>
    <property type="match status" value="7"/>
</dbReference>
<dbReference type="Gene3D" id="1.10.510.10">
    <property type="entry name" value="Transferase(Phosphotransferase) domain 1"/>
    <property type="match status" value="1"/>
</dbReference>
<dbReference type="InterPro" id="IPR036322">
    <property type="entry name" value="WD40_repeat_dom_sf"/>
</dbReference>
<reference evidence="5" key="1">
    <citation type="submission" date="2023-06" db="EMBL/GenBank/DDBJ databases">
        <title>Genome-scale phylogeny and comparative genomics of the fungal order Sordariales.</title>
        <authorList>
            <consortium name="Lawrence Berkeley National Laboratory"/>
            <person name="Hensen N."/>
            <person name="Bonometti L."/>
            <person name="Westerberg I."/>
            <person name="Brannstrom I.O."/>
            <person name="Guillou S."/>
            <person name="Cros-Aarteil S."/>
            <person name="Calhoun S."/>
            <person name="Haridas S."/>
            <person name="Kuo A."/>
            <person name="Mondo S."/>
            <person name="Pangilinan J."/>
            <person name="Riley R."/>
            <person name="LaButti K."/>
            <person name="Andreopoulos B."/>
            <person name="Lipzen A."/>
            <person name="Chen C."/>
            <person name="Yanf M."/>
            <person name="Daum C."/>
            <person name="Ng V."/>
            <person name="Clum A."/>
            <person name="Steindorff A."/>
            <person name="Ohm R."/>
            <person name="Martin F."/>
            <person name="Silar P."/>
            <person name="Natvig D."/>
            <person name="Lalanne C."/>
            <person name="Gautier V."/>
            <person name="Ament-velasquez S.L."/>
            <person name="Kruys A."/>
            <person name="Hutchinson M.I."/>
            <person name="Powell A.J."/>
            <person name="Barry K."/>
            <person name="Miller A.N."/>
            <person name="Grigoriev I.V."/>
            <person name="Debuchy R."/>
            <person name="Gladieux P."/>
            <person name="Thoren M.H."/>
            <person name="Johannesson H."/>
        </authorList>
    </citation>
    <scope>NUCLEOTIDE SEQUENCE</scope>
    <source>
        <strain evidence="5">SMH2392-1A</strain>
    </source>
</reference>
<organism evidence="5 6">
    <name type="scientific">Lasiosphaeria miniovina</name>
    <dbReference type="NCBI Taxonomy" id="1954250"/>
    <lineage>
        <taxon>Eukaryota</taxon>
        <taxon>Fungi</taxon>
        <taxon>Dikarya</taxon>
        <taxon>Ascomycota</taxon>
        <taxon>Pezizomycotina</taxon>
        <taxon>Sordariomycetes</taxon>
        <taxon>Sordariomycetidae</taxon>
        <taxon>Sordariales</taxon>
        <taxon>Lasiosphaeriaceae</taxon>
        <taxon>Lasiosphaeria</taxon>
    </lineage>
</organism>
<evidence type="ECO:0000313" key="6">
    <source>
        <dbReference type="Proteomes" id="UP001172101"/>
    </source>
</evidence>
<dbReference type="PRINTS" id="PR00320">
    <property type="entry name" value="GPROTEINBRPT"/>
</dbReference>
<keyword evidence="2" id="KW-0677">Repeat</keyword>
<evidence type="ECO:0000259" key="4">
    <source>
        <dbReference type="PROSITE" id="PS50011"/>
    </source>
</evidence>
<dbReference type="EMBL" id="JAUIRO010000006">
    <property type="protein sequence ID" value="KAK0710165.1"/>
    <property type="molecule type" value="Genomic_DNA"/>
</dbReference>
<dbReference type="InterPro" id="IPR015943">
    <property type="entry name" value="WD40/YVTN_repeat-like_dom_sf"/>
</dbReference>
<dbReference type="Pfam" id="PF00069">
    <property type="entry name" value="Pkinase"/>
    <property type="match status" value="1"/>
</dbReference>
<dbReference type="Proteomes" id="UP001172101">
    <property type="component" value="Unassembled WGS sequence"/>
</dbReference>
<evidence type="ECO:0000256" key="1">
    <source>
        <dbReference type="ARBA" id="ARBA00022574"/>
    </source>
</evidence>
<dbReference type="GO" id="GO:0043130">
    <property type="term" value="F:ubiquitin binding"/>
    <property type="evidence" value="ECO:0007669"/>
    <property type="project" value="TreeGrafter"/>
</dbReference>
<feature type="repeat" description="WD" evidence="3">
    <location>
        <begin position="344"/>
        <end position="385"/>
    </location>
</feature>
<dbReference type="GO" id="GO:0005737">
    <property type="term" value="C:cytoplasm"/>
    <property type="evidence" value="ECO:0007669"/>
    <property type="project" value="TreeGrafter"/>
</dbReference>
<dbReference type="PANTHER" id="PTHR19849:SF1">
    <property type="entry name" value="F-BOX_WD REPEAT-CONTAINING PROTEIN 7"/>
    <property type="match status" value="1"/>
</dbReference>
<dbReference type="SUPFAM" id="SSF50978">
    <property type="entry name" value="WD40 repeat-like"/>
    <property type="match status" value="1"/>
</dbReference>
<comment type="caution">
    <text evidence="5">The sequence shown here is derived from an EMBL/GenBank/DDBJ whole genome shotgun (WGS) entry which is preliminary data.</text>
</comment>
<dbReference type="InterPro" id="IPR008271">
    <property type="entry name" value="Ser/Thr_kinase_AS"/>
</dbReference>
<proteinExistence type="predicted"/>
<feature type="repeat" description="WD" evidence="3">
    <location>
        <begin position="512"/>
        <end position="553"/>
    </location>
</feature>
<dbReference type="PANTHER" id="PTHR19849">
    <property type="entry name" value="PHOSPHOLIPASE A-2-ACTIVATING PROTEIN"/>
    <property type="match status" value="1"/>
</dbReference>
<accession>A0AA40DNW3</accession>
<dbReference type="PROSITE" id="PS50082">
    <property type="entry name" value="WD_REPEATS_2"/>
    <property type="match status" value="7"/>
</dbReference>
<dbReference type="RefSeq" id="XP_060293469.1">
    <property type="nucleotide sequence ID" value="XM_060445939.1"/>
</dbReference>
<dbReference type="InterPro" id="IPR011009">
    <property type="entry name" value="Kinase-like_dom_sf"/>
</dbReference>
<dbReference type="SMART" id="SM00220">
    <property type="entry name" value="S_TKc"/>
    <property type="match status" value="1"/>
</dbReference>
<dbReference type="GO" id="GO:0005634">
    <property type="term" value="C:nucleus"/>
    <property type="evidence" value="ECO:0007669"/>
    <property type="project" value="TreeGrafter"/>
</dbReference>
<name>A0AA40DNW3_9PEZI</name>
<evidence type="ECO:0000313" key="5">
    <source>
        <dbReference type="EMBL" id="KAK0710165.1"/>
    </source>
</evidence>
<feature type="repeat" description="WD" evidence="3">
    <location>
        <begin position="275"/>
        <end position="301"/>
    </location>
</feature>
<dbReference type="InterPro" id="IPR020472">
    <property type="entry name" value="WD40_PAC1"/>
</dbReference>
<dbReference type="GO" id="GO:0043161">
    <property type="term" value="P:proteasome-mediated ubiquitin-dependent protein catabolic process"/>
    <property type="evidence" value="ECO:0007669"/>
    <property type="project" value="TreeGrafter"/>
</dbReference>
<dbReference type="Gene3D" id="2.130.10.10">
    <property type="entry name" value="YVTN repeat-like/Quinoprotein amine dehydrogenase"/>
    <property type="match status" value="4"/>
</dbReference>
<keyword evidence="1 3" id="KW-0853">WD repeat</keyword>
<keyword evidence="6" id="KW-1185">Reference proteome</keyword>
<feature type="repeat" description="WD" evidence="3">
    <location>
        <begin position="470"/>
        <end position="511"/>
    </location>
</feature>
<dbReference type="GO" id="GO:0010992">
    <property type="term" value="P:ubiquitin recycling"/>
    <property type="evidence" value="ECO:0007669"/>
    <property type="project" value="TreeGrafter"/>
</dbReference>